<evidence type="ECO:0000313" key="3">
    <source>
        <dbReference type="Proteomes" id="UP000825729"/>
    </source>
</evidence>
<dbReference type="Proteomes" id="UP000825729">
    <property type="component" value="Unassembled WGS sequence"/>
</dbReference>
<dbReference type="InterPro" id="IPR001584">
    <property type="entry name" value="Integrase_cat-core"/>
</dbReference>
<dbReference type="PANTHER" id="PTHR37984">
    <property type="entry name" value="PROTEIN CBG26694"/>
    <property type="match status" value="1"/>
</dbReference>
<keyword evidence="3" id="KW-1185">Reference proteome</keyword>
<dbReference type="InterPro" id="IPR050951">
    <property type="entry name" value="Retrovirus_Pol_polyprotein"/>
</dbReference>
<accession>A0AAV7ENW8</accession>
<protein>
    <recommendedName>
        <fullName evidence="1">Integrase catalytic domain-containing protein</fullName>
    </recommendedName>
</protein>
<dbReference type="EMBL" id="JAINDJ010000004">
    <property type="protein sequence ID" value="KAG9450525.1"/>
    <property type="molecule type" value="Genomic_DNA"/>
</dbReference>
<evidence type="ECO:0000313" key="2">
    <source>
        <dbReference type="EMBL" id="KAG9450525.1"/>
    </source>
</evidence>
<dbReference type="SUPFAM" id="SSF53098">
    <property type="entry name" value="Ribonuclease H-like"/>
    <property type="match status" value="1"/>
</dbReference>
<feature type="domain" description="Integrase catalytic" evidence="1">
    <location>
        <begin position="27"/>
        <end position="150"/>
    </location>
</feature>
<dbReference type="Pfam" id="PF00665">
    <property type="entry name" value="rve"/>
    <property type="match status" value="1"/>
</dbReference>
<dbReference type="AlphaFoldDB" id="A0AAV7ENW8"/>
<dbReference type="InterPro" id="IPR036397">
    <property type="entry name" value="RNaseH_sf"/>
</dbReference>
<dbReference type="Gene3D" id="3.30.420.10">
    <property type="entry name" value="Ribonuclease H-like superfamily/Ribonuclease H"/>
    <property type="match status" value="1"/>
</dbReference>
<name>A0AAV7ENW8_ARIFI</name>
<dbReference type="GO" id="GO:0015074">
    <property type="term" value="P:DNA integration"/>
    <property type="evidence" value="ECO:0007669"/>
    <property type="project" value="InterPro"/>
</dbReference>
<dbReference type="PROSITE" id="PS50994">
    <property type="entry name" value="INTEGRASE"/>
    <property type="match status" value="1"/>
</dbReference>
<proteinExistence type="predicted"/>
<dbReference type="GO" id="GO:0003676">
    <property type="term" value="F:nucleic acid binding"/>
    <property type="evidence" value="ECO:0007669"/>
    <property type="project" value="InterPro"/>
</dbReference>
<comment type="caution">
    <text evidence="2">The sequence shown here is derived from an EMBL/GenBank/DDBJ whole genome shotgun (WGS) entry which is preliminary data.</text>
</comment>
<reference evidence="2 3" key="1">
    <citation type="submission" date="2021-07" db="EMBL/GenBank/DDBJ databases">
        <title>The Aristolochia fimbriata genome: insights into angiosperm evolution, floral development and chemical biosynthesis.</title>
        <authorList>
            <person name="Jiao Y."/>
        </authorList>
    </citation>
    <scope>NUCLEOTIDE SEQUENCE [LARGE SCALE GENOMIC DNA]</scope>
    <source>
        <strain evidence="2">IBCAS-2021</strain>
        <tissue evidence="2">Leaf</tissue>
    </source>
</reference>
<sequence length="150" mass="17449">MLRDAIEMARTCKLCQLHADYIQQVPEPVHPTVASWTFEAWGMNIIGPITPKSDSDKQYILAATDYFSKWAEAAAYREVKAVTVVDFIRTQIIYRYGVPRYIMTDNGMPFKNKVMDRFCEIGGQWTRRSIQLNALQDPKEDRRRQQEKLG</sequence>
<dbReference type="PANTHER" id="PTHR37984:SF5">
    <property type="entry name" value="PROTEIN NYNRIN-LIKE"/>
    <property type="match status" value="1"/>
</dbReference>
<organism evidence="2 3">
    <name type="scientific">Aristolochia fimbriata</name>
    <name type="common">White veined hardy Dutchman's pipe vine</name>
    <dbReference type="NCBI Taxonomy" id="158543"/>
    <lineage>
        <taxon>Eukaryota</taxon>
        <taxon>Viridiplantae</taxon>
        <taxon>Streptophyta</taxon>
        <taxon>Embryophyta</taxon>
        <taxon>Tracheophyta</taxon>
        <taxon>Spermatophyta</taxon>
        <taxon>Magnoliopsida</taxon>
        <taxon>Magnoliidae</taxon>
        <taxon>Piperales</taxon>
        <taxon>Aristolochiaceae</taxon>
        <taxon>Aristolochia</taxon>
    </lineage>
</organism>
<evidence type="ECO:0000259" key="1">
    <source>
        <dbReference type="PROSITE" id="PS50994"/>
    </source>
</evidence>
<dbReference type="InterPro" id="IPR012337">
    <property type="entry name" value="RNaseH-like_sf"/>
</dbReference>
<gene>
    <name evidence="2" type="ORF">H6P81_010490</name>
</gene>